<dbReference type="STRING" id="1095629.A0A0C9Y627"/>
<name>A0A0C9Y627_9AGAR</name>
<dbReference type="InterPro" id="IPR004843">
    <property type="entry name" value="Calcineurin-like_PHP"/>
</dbReference>
<dbReference type="InterPro" id="IPR000979">
    <property type="entry name" value="Phosphodiesterase_MJ0936/Vps29"/>
</dbReference>
<dbReference type="Gene3D" id="3.60.21.10">
    <property type="match status" value="1"/>
</dbReference>
<evidence type="ECO:0000313" key="3">
    <source>
        <dbReference type="EMBL" id="KIK05662.1"/>
    </source>
</evidence>
<dbReference type="SUPFAM" id="SSF56300">
    <property type="entry name" value="Metallo-dependent phosphatases"/>
    <property type="match status" value="1"/>
</dbReference>
<gene>
    <name evidence="3" type="ORF">K443DRAFT_3672</name>
</gene>
<dbReference type="GO" id="GO:0016787">
    <property type="term" value="F:hydrolase activity"/>
    <property type="evidence" value="ECO:0007669"/>
    <property type="project" value="InterPro"/>
</dbReference>
<evidence type="ECO:0000256" key="1">
    <source>
        <dbReference type="SAM" id="MobiDB-lite"/>
    </source>
</evidence>
<sequence>MVPVLVIGDLHIPHRVHDLPPKFKKLLIPSKIQQILCMGNICDKDPETYDYMRTISPDVHAVKGDYDESAFPLSVASMHNLMIGMIHGPQYIPIGDLDSLSSLARQMDSCGTYIHAQNLTTNSSSTPDKRQAHGQELTTGSDLTPSFALMDIQGSVVVTYVYQLIEASRRTVMPQRIPSPTPGSPTMLCPLQTQSPPSMDGLDPVDMDGLHPYGLQRLIICQWVALGLLNS</sequence>
<dbReference type="AlphaFoldDB" id="A0A0C9Y627"/>
<feature type="domain" description="Calcineurin-like phosphoesterase" evidence="2">
    <location>
        <begin position="3"/>
        <end position="67"/>
    </location>
</feature>
<dbReference type="HOGENOM" id="CLU_063749_0_1_1"/>
<dbReference type="InterPro" id="IPR029052">
    <property type="entry name" value="Metallo-depent_PP-like"/>
</dbReference>
<dbReference type="Proteomes" id="UP000054477">
    <property type="component" value="Unassembled WGS sequence"/>
</dbReference>
<proteinExistence type="predicted"/>
<reference evidence="4" key="2">
    <citation type="submission" date="2015-01" db="EMBL/GenBank/DDBJ databases">
        <title>Evolutionary Origins and Diversification of the Mycorrhizal Mutualists.</title>
        <authorList>
            <consortium name="DOE Joint Genome Institute"/>
            <consortium name="Mycorrhizal Genomics Consortium"/>
            <person name="Kohler A."/>
            <person name="Kuo A."/>
            <person name="Nagy L.G."/>
            <person name="Floudas D."/>
            <person name="Copeland A."/>
            <person name="Barry K.W."/>
            <person name="Cichocki N."/>
            <person name="Veneault-Fourrey C."/>
            <person name="LaButti K."/>
            <person name="Lindquist E.A."/>
            <person name="Lipzen A."/>
            <person name="Lundell T."/>
            <person name="Morin E."/>
            <person name="Murat C."/>
            <person name="Riley R."/>
            <person name="Ohm R."/>
            <person name="Sun H."/>
            <person name="Tunlid A."/>
            <person name="Henrissat B."/>
            <person name="Grigoriev I.V."/>
            <person name="Hibbett D.S."/>
            <person name="Martin F."/>
        </authorList>
    </citation>
    <scope>NUCLEOTIDE SEQUENCE [LARGE SCALE GENOMIC DNA]</scope>
    <source>
        <strain evidence="4">LaAM-08-1</strain>
    </source>
</reference>
<reference evidence="3 4" key="1">
    <citation type="submission" date="2014-04" db="EMBL/GenBank/DDBJ databases">
        <authorList>
            <consortium name="DOE Joint Genome Institute"/>
            <person name="Kuo A."/>
            <person name="Kohler A."/>
            <person name="Nagy L.G."/>
            <person name="Floudas D."/>
            <person name="Copeland A."/>
            <person name="Barry K.W."/>
            <person name="Cichocki N."/>
            <person name="Veneault-Fourrey C."/>
            <person name="LaButti K."/>
            <person name="Lindquist E.A."/>
            <person name="Lipzen A."/>
            <person name="Lundell T."/>
            <person name="Morin E."/>
            <person name="Murat C."/>
            <person name="Sun H."/>
            <person name="Tunlid A."/>
            <person name="Henrissat B."/>
            <person name="Grigoriev I.V."/>
            <person name="Hibbett D.S."/>
            <person name="Martin F."/>
            <person name="Nordberg H.P."/>
            <person name="Cantor M.N."/>
            <person name="Hua S.X."/>
        </authorList>
    </citation>
    <scope>NUCLEOTIDE SEQUENCE [LARGE SCALE GENOMIC DNA]</scope>
    <source>
        <strain evidence="3 4">LaAM-08-1</strain>
    </source>
</reference>
<dbReference type="PANTHER" id="PTHR11124">
    <property type="entry name" value="VACUOLAR SORTING PROTEIN VPS29"/>
    <property type="match status" value="1"/>
</dbReference>
<protein>
    <submittedName>
        <fullName evidence="3">Unplaced genomic scaffold K443scaffold_23, whole genome shotgun sequence</fullName>
    </submittedName>
</protein>
<dbReference type="OrthoDB" id="10258130at2759"/>
<keyword evidence="4" id="KW-1185">Reference proteome</keyword>
<accession>A0A0C9Y627</accession>
<evidence type="ECO:0000259" key="2">
    <source>
        <dbReference type="Pfam" id="PF00149"/>
    </source>
</evidence>
<organism evidence="3 4">
    <name type="scientific">Laccaria amethystina LaAM-08-1</name>
    <dbReference type="NCBI Taxonomy" id="1095629"/>
    <lineage>
        <taxon>Eukaryota</taxon>
        <taxon>Fungi</taxon>
        <taxon>Dikarya</taxon>
        <taxon>Basidiomycota</taxon>
        <taxon>Agaricomycotina</taxon>
        <taxon>Agaricomycetes</taxon>
        <taxon>Agaricomycetidae</taxon>
        <taxon>Agaricales</taxon>
        <taxon>Agaricineae</taxon>
        <taxon>Hydnangiaceae</taxon>
        <taxon>Laccaria</taxon>
    </lineage>
</organism>
<dbReference type="Pfam" id="PF00149">
    <property type="entry name" value="Metallophos"/>
    <property type="match status" value="1"/>
</dbReference>
<feature type="region of interest" description="Disordered" evidence="1">
    <location>
        <begin position="119"/>
        <end position="139"/>
    </location>
</feature>
<dbReference type="EMBL" id="KN838558">
    <property type="protein sequence ID" value="KIK05662.1"/>
    <property type="molecule type" value="Genomic_DNA"/>
</dbReference>
<evidence type="ECO:0000313" key="4">
    <source>
        <dbReference type="Proteomes" id="UP000054477"/>
    </source>
</evidence>